<evidence type="ECO:0000313" key="2">
    <source>
        <dbReference type="Proteomes" id="UP000515277"/>
    </source>
</evidence>
<protein>
    <submittedName>
        <fullName evidence="1">Uncharacterized protein</fullName>
    </submittedName>
</protein>
<sequence length="91" mass="11039">MESVRVDGIFFLRRMAYLRVIDTQAPETVYRTPLYNTQSLDMRVFENDHEVGIYWIRFDWQKNLFVISMPEWEEHGMNVFVSNAPYTHFKN</sequence>
<accession>A0A7G7XED9</accession>
<gene>
    <name evidence="1" type="ORF">GGI48_03855</name>
</gene>
<name>A0A7G7XED9_9PSED</name>
<dbReference type="AlphaFoldDB" id="A0A7G7XED9"/>
<organism evidence="1 2">
    <name type="scientific">Pseudomonas protegens</name>
    <dbReference type="NCBI Taxonomy" id="380021"/>
    <lineage>
        <taxon>Bacteria</taxon>
        <taxon>Pseudomonadati</taxon>
        <taxon>Pseudomonadota</taxon>
        <taxon>Gammaproteobacteria</taxon>
        <taxon>Pseudomonadales</taxon>
        <taxon>Pseudomonadaceae</taxon>
        <taxon>Pseudomonas</taxon>
    </lineage>
</organism>
<evidence type="ECO:0000313" key="1">
    <source>
        <dbReference type="EMBL" id="QNH78334.1"/>
    </source>
</evidence>
<reference evidence="2" key="1">
    <citation type="journal article" date="2020" name="Microbiol. Resour. Announc.">
        <title>Complete genome sequences of four natural Pseudomonas isolates that catabolize a wide range of aromatic compounds relevant to lignin valorization.</title>
        <authorList>
            <person name="Hatmaker E.A."/>
            <person name="Presley G."/>
            <person name="Cannon O."/>
            <person name="Guss A.M."/>
            <person name="Elkins J.G."/>
        </authorList>
    </citation>
    <scope>NUCLEOTIDE SEQUENCE [LARGE SCALE GENOMIC DNA]</scope>
    <source>
        <strain evidence="2">H1F5C</strain>
    </source>
</reference>
<dbReference type="RefSeq" id="WP_179597068.1">
    <property type="nucleotide sequence ID" value="NZ_CP060201.1"/>
</dbReference>
<dbReference type="EMBL" id="CP060201">
    <property type="protein sequence ID" value="QNH78334.1"/>
    <property type="molecule type" value="Genomic_DNA"/>
</dbReference>
<proteinExistence type="predicted"/>
<dbReference type="Proteomes" id="UP000515277">
    <property type="component" value="Chromosome"/>
</dbReference>